<dbReference type="PROSITE" id="PS50850">
    <property type="entry name" value="MFS"/>
    <property type="match status" value="1"/>
</dbReference>
<feature type="transmembrane region" description="Helical" evidence="7">
    <location>
        <begin position="419"/>
        <end position="440"/>
    </location>
</feature>
<dbReference type="OMA" id="ILPMCAL"/>
<name>A0A0U5G247_ASPCI</name>
<comment type="subcellular location">
    <subcellularLocation>
        <location evidence="1">Membrane</location>
        <topology evidence="1">Multi-pass membrane protein</topology>
    </subcellularLocation>
</comment>
<feature type="transmembrane region" description="Helical" evidence="7">
    <location>
        <begin position="353"/>
        <end position="375"/>
    </location>
</feature>
<proteinExistence type="inferred from homology"/>
<evidence type="ECO:0000256" key="5">
    <source>
        <dbReference type="ARBA" id="ARBA00022989"/>
    </source>
</evidence>
<feature type="transmembrane region" description="Helical" evidence="7">
    <location>
        <begin position="260"/>
        <end position="285"/>
    </location>
</feature>
<feature type="transmembrane region" description="Helical" evidence="7">
    <location>
        <begin position="387"/>
        <end position="407"/>
    </location>
</feature>
<dbReference type="InterPro" id="IPR020846">
    <property type="entry name" value="MFS_dom"/>
</dbReference>
<feature type="transmembrane region" description="Helical" evidence="7">
    <location>
        <begin position="297"/>
        <end position="317"/>
    </location>
</feature>
<dbReference type="OrthoDB" id="2985014at2759"/>
<dbReference type="GO" id="GO:0022857">
    <property type="term" value="F:transmembrane transporter activity"/>
    <property type="evidence" value="ECO:0007669"/>
    <property type="project" value="InterPro"/>
</dbReference>
<accession>A0A0U5G247</accession>
<feature type="domain" description="Major facilitator superfamily (MFS) profile" evidence="8">
    <location>
        <begin position="38"/>
        <end position="445"/>
    </location>
</feature>
<dbReference type="FunFam" id="1.20.1250.20:FF:000018">
    <property type="entry name" value="MFS transporter permease"/>
    <property type="match status" value="1"/>
</dbReference>
<evidence type="ECO:0000313" key="9">
    <source>
        <dbReference type="EMBL" id="CEL05667.1"/>
    </source>
</evidence>
<keyword evidence="3" id="KW-0813">Transport</keyword>
<dbReference type="SUPFAM" id="SSF103473">
    <property type="entry name" value="MFS general substrate transporter"/>
    <property type="match status" value="1"/>
</dbReference>
<evidence type="ECO:0000256" key="1">
    <source>
        <dbReference type="ARBA" id="ARBA00004141"/>
    </source>
</evidence>
<dbReference type="PANTHER" id="PTHR43791:SF9">
    <property type="entry name" value="MAJOR FACILITATOR-TYPE TRANSPORTER HXNP"/>
    <property type="match status" value="1"/>
</dbReference>
<dbReference type="AlphaFoldDB" id="A0A0U5G247"/>
<feature type="transmembrane region" description="Helical" evidence="7">
    <location>
        <begin position="198"/>
        <end position="217"/>
    </location>
</feature>
<sequence>METKLPDAESNAVSAGSRNDEIDPAIEKSLVRRLDLVLLPTLALLYLTHTLDRANLGNAKTATLDADLNLVGNQYSQVLIFFYVPYSIFNIPATVLANRFNPSVVLPLLAIGWGGLAMITTAVKNFEGLLACRLILGMMEAGFMPCAVFYCSLFYTRKELAFRLSFFYIMGFIAGAIGGLIAYRAFQWDGPLRGWQYLFLIEGAMGVSVGAWALFWLPRDVSSSRFFTEAHKHCASQRMAYEKAEVSWIKGMQVLRDWKVWALASAVFLCGVGSASSSNFLPVMIKRLTKDTVRANLLTIGPNLVAAATMMTVSWFSDRTQQRAYFAIGPIAIALVGWVLLASLNLIHRTELGYFFTYLTTGGTFIPLLLIPAWVGANTRSTSERAVALGLLSMFQNLGGIVSSGVYRAQDAPIYRPALLTVSGCLGGFLVITVVMRFVYAKLNRELRQGLQEGPKGLEPGARYMV</sequence>
<feature type="transmembrane region" description="Helical" evidence="7">
    <location>
        <begin position="78"/>
        <end position="97"/>
    </location>
</feature>
<dbReference type="EMBL" id="CDMC01000005">
    <property type="protein sequence ID" value="CEL05667.1"/>
    <property type="molecule type" value="Genomic_DNA"/>
</dbReference>
<keyword evidence="4 7" id="KW-0812">Transmembrane</keyword>
<dbReference type="InterPro" id="IPR036259">
    <property type="entry name" value="MFS_trans_sf"/>
</dbReference>
<organism evidence="9 10">
    <name type="scientific">Aspergillus calidoustus</name>
    <dbReference type="NCBI Taxonomy" id="454130"/>
    <lineage>
        <taxon>Eukaryota</taxon>
        <taxon>Fungi</taxon>
        <taxon>Dikarya</taxon>
        <taxon>Ascomycota</taxon>
        <taxon>Pezizomycotina</taxon>
        <taxon>Eurotiomycetes</taxon>
        <taxon>Eurotiomycetidae</taxon>
        <taxon>Eurotiales</taxon>
        <taxon>Aspergillaceae</taxon>
        <taxon>Aspergillus</taxon>
        <taxon>Aspergillus subgen. Nidulantes</taxon>
    </lineage>
</organism>
<dbReference type="InterPro" id="IPR011701">
    <property type="entry name" value="MFS"/>
</dbReference>
<protein>
    <recommendedName>
        <fullName evidence="8">Major facilitator superfamily (MFS) profile domain-containing protein</fullName>
    </recommendedName>
</protein>
<gene>
    <name evidence="9" type="ORF">ASPCAL06784</name>
</gene>
<keyword evidence="5 7" id="KW-1133">Transmembrane helix</keyword>
<dbReference type="Gene3D" id="1.20.1250.20">
    <property type="entry name" value="MFS general substrate transporter like domains"/>
    <property type="match status" value="2"/>
</dbReference>
<evidence type="ECO:0000256" key="4">
    <source>
        <dbReference type="ARBA" id="ARBA00022692"/>
    </source>
</evidence>
<dbReference type="PANTHER" id="PTHR43791">
    <property type="entry name" value="PERMEASE-RELATED"/>
    <property type="match status" value="1"/>
</dbReference>
<reference evidence="10" key="1">
    <citation type="journal article" date="2016" name="Genome Announc.">
        <title>Draft genome sequences of fungus Aspergillus calidoustus.</title>
        <authorList>
            <person name="Horn F."/>
            <person name="Linde J."/>
            <person name="Mattern D.J."/>
            <person name="Walther G."/>
            <person name="Guthke R."/>
            <person name="Scherlach K."/>
            <person name="Martin K."/>
            <person name="Brakhage A.A."/>
            <person name="Petzke L."/>
            <person name="Valiante V."/>
        </authorList>
    </citation>
    <scope>NUCLEOTIDE SEQUENCE [LARGE SCALE GENOMIC DNA]</scope>
    <source>
        <strain evidence="10">SF006504</strain>
    </source>
</reference>
<feature type="transmembrane region" description="Helical" evidence="7">
    <location>
        <begin position="104"/>
        <end position="123"/>
    </location>
</feature>
<dbReference type="STRING" id="454130.A0A0U5G247"/>
<comment type="similarity">
    <text evidence="2">Belongs to the major facilitator superfamily.</text>
</comment>
<keyword evidence="10" id="KW-1185">Reference proteome</keyword>
<evidence type="ECO:0000256" key="2">
    <source>
        <dbReference type="ARBA" id="ARBA00008335"/>
    </source>
</evidence>
<feature type="transmembrane region" description="Helical" evidence="7">
    <location>
        <begin position="324"/>
        <end position="347"/>
    </location>
</feature>
<feature type="transmembrane region" description="Helical" evidence="7">
    <location>
        <begin position="135"/>
        <end position="155"/>
    </location>
</feature>
<dbReference type="Pfam" id="PF07690">
    <property type="entry name" value="MFS_1"/>
    <property type="match status" value="1"/>
</dbReference>
<evidence type="ECO:0000256" key="3">
    <source>
        <dbReference type="ARBA" id="ARBA00022448"/>
    </source>
</evidence>
<dbReference type="FunFam" id="1.20.1250.20:FF:000013">
    <property type="entry name" value="MFS general substrate transporter"/>
    <property type="match status" value="1"/>
</dbReference>
<evidence type="ECO:0000256" key="7">
    <source>
        <dbReference type="SAM" id="Phobius"/>
    </source>
</evidence>
<feature type="transmembrane region" description="Helical" evidence="7">
    <location>
        <begin position="167"/>
        <end position="186"/>
    </location>
</feature>
<keyword evidence="6 7" id="KW-0472">Membrane</keyword>
<dbReference type="GO" id="GO:0016020">
    <property type="term" value="C:membrane"/>
    <property type="evidence" value="ECO:0007669"/>
    <property type="project" value="UniProtKB-SubCell"/>
</dbReference>
<evidence type="ECO:0000256" key="6">
    <source>
        <dbReference type="ARBA" id="ARBA00023136"/>
    </source>
</evidence>
<evidence type="ECO:0000259" key="8">
    <source>
        <dbReference type="PROSITE" id="PS50850"/>
    </source>
</evidence>
<dbReference type="Proteomes" id="UP000054771">
    <property type="component" value="Unassembled WGS sequence"/>
</dbReference>
<evidence type="ECO:0000313" key="10">
    <source>
        <dbReference type="Proteomes" id="UP000054771"/>
    </source>
</evidence>